<dbReference type="InterPro" id="IPR030190">
    <property type="entry name" value="MacA_alpha-hairpin_sf"/>
</dbReference>
<evidence type="ECO:0000313" key="8">
    <source>
        <dbReference type="Proteomes" id="UP000318538"/>
    </source>
</evidence>
<proteinExistence type="inferred from homology"/>
<evidence type="ECO:0000259" key="6">
    <source>
        <dbReference type="Pfam" id="PF25973"/>
    </source>
</evidence>
<dbReference type="OrthoDB" id="245220at2"/>
<dbReference type="GO" id="GO:1990961">
    <property type="term" value="P:xenobiotic detoxification by transmembrane export across the plasma membrane"/>
    <property type="evidence" value="ECO:0007669"/>
    <property type="project" value="InterPro"/>
</dbReference>
<dbReference type="RefSeq" id="WP_145170604.1">
    <property type="nucleotide sequence ID" value="NZ_CP036525.1"/>
</dbReference>
<evidence type="ECO:0000256" key="4">
    <source>
        <dbReference type="SAM" id="Phobius"/>
    </source>
</evidence>
<feature type="domain" description="CzcB-like barrel-sandwich hybrid" evidence="6">
    <location>
        <begin position="57"/>
        <end position="222"/>
    </location>
</feature>
<sequence>MRHAAKLLNLAILVAVVGGVVYWLRFKPVPVIEHQVQIGTVFDEVMGTGTLEARVSATISPKISGRIEALFADQGDTVSAGDQLVRLDSSELEQQVAIAAANVETANAAIVRLKADKDRANVVLTQAEKNYNRVEQLAKRDATSQGDIDQAAEALGIAVADVSRAEAGINEGQKGLLSAEKNLQYQQARLSDTVIVAPFDGMLVKRRREPGDVVVPGSAILTLISTDELWISAWVDETEMSKLDTGQQARVVFRSEPNRSFPAQVVRLGREADRETREFVVDVRVIELPKNWAVGQRAEAFVRVADPQDVPLVPKPFLVRRDGQDGVFVNDGGAAIWQPLTLGTEHADSIGIPTGLAAGTVIVKPVSDGGSLESGRRVVVP</sequence>
<accession>A0A517NCF2</accession>
<keyword evidence="2 3" id="KW-0175">Coiled coil</keyword>
<dbReference type="GO" id="GO:1990195">
    <property type="term" value="C:macrolide transmembrane transporter complex"/>
    <property type="evidence" value="ECO:0007669"/>
    <property type="project" value="InterPro"/>
</dbReference>
<keyword evidence="8" id="KW-1185">Reference proteome</keyword>
<comment type="similarity">
    <text evidence="1">Belongs to the membrane fusion protein (MFP) (TC 8.A.1) family.</text>
</comment>
<feature type="transmembrane region" description="Helical" evidence="4">
    <location>
        <begin position="7"/>
        <end position="24"/>
    </location>
</feature>
<dbReference type="GO" id="GO:1990281">
    <property type="term" value="C:efflux pump complex"/>
    <property type="evidence" value="ECO:0007669"/>
    <property type="project" value="TreeGrafter"/>
</dbReference>
<evidence type="ECO:0000256" key="2">
    <source>
        <dbReference type="ARBA" id="ARBA00023054"/>
    </source>
</evidence>
<evidence type="ECO:0000259" key="5">
    <source>
        <dbReference type="Pfam" id="PF25954"/>
    </source>
</evidence>
<dbReference type="GO" id="GO:0015562">
    <property type="term" value="F:efflux transmembrane transporter activity"/>
    <property type="evidence" value="ECO:0007669"/>
    <property type="project" value="TreeGrafter"/>
</dbReference>
<organism evidence="7 8">
    <name type="scientific">Rubripirellula lacrimiformis</name>
    <dbReference type="NCBI Taxonomy" id="1930273"/>
    <lineage>
        <taxon>Bacteria</taxon>
        <taxon>Pseudomonadati</taxon>
        <taxon>Planctomycetota</taxon>
        <taxon>Planctomycetia</taxon>
        <taxon>Pirellulales</taxon>
        <taxon>Pirellulaceae</taxon>
        <taxon>Rubripirellula</taxon>
    </lineage>
</organism>
<dbReference type="InterPro" id="IPR058792">
    <property type="entry name" value="Beta-barrel_RND_2"/>
</dbReference>
<evidence type="ECO:0000256" key="3">
    <source>
        <dbReference type="SAM" id="Coils"/>
    </source>
</evidence>
<dbReference type="Gene3D" id="2.40.50.100">
    <property type="match status" value="1"/>
</dbReference>
<reference evidence="7 8" key="1">
    <citation type="submission" date="2019-02" db="EMBL/GenBank/DDBJ databases">
        <title>Deep-cultivation of Planctomycetes and their phenomic and genomic characterization uncovers novel biology.</title>
        <authorList>
            <person name="Wiegand S."/>
            <person name="Jogler M."/>
            <person name="Boedeker C."/>
            <person name="Pinto D."/>
            <person name="Vollmers J."/>
            <person name="Rivas-Marin E."/>
            <person name="Kohn T."/>
            <person name="Peeters S.H."/>
            <person name="Heuer A."/>
            <person name="Rast P."/>
            <person name="Oberbeckmann S."/>
            <person name="Bunk B."/>
            <person name="Jeske O."/>
            <person name="Meyerdierks A."/>
            <person name="Storesund J.E."/>
            <person name="Kallscheuer N."/>
            <person name="Luecker S."/>
            <person name="Lage O.M."/>
            <person name="Pohl T."/>
            <person name="Merkel B.J."/>
            <person name="Hornburger P."/>
            <person name="Mueller R.-W."/>
            <person name="Bruemmer F."/>
            <person name="Labrenz M."/>
            <person name="Spormann A.M."/>
            <person name="Op den Camp H."/>
            <person name="Overmann J."/>
            <person name="Amann R."/>
            <person name="Jetten M.S.M."/>
            <person name="Mascher T."/>
            <person name="Medema M.H."/>
            <person name="Devos D.P."/>
            <person name="Kaster A.-K."/>
            <person name="Ovreas L."/>
            <person name="Rohde M."/>
            <person name="Galperin M.Y."/>
            <person name="Jogler C."/>
        </authorList>
    </citation>
    <scope>NUCLEOTIDE SEQUENCE [LARGE SCALE GENOMIC DNA]</scope>
    <source>
        <strain evidence="7 8">K22_7</strain>
    </source>
</reference>
<keyword evidence="4" id="KW-1133">Transmembrane helix</keyword>
<protein>
    <submittedName>
        <fullName evidence="7">Macrolide export protein MacA</fullName>
    </submittedName>
</protein>
<dbReference type="Gene3D" id="2.40.420.20">
    <property type="match status" value="1"/>
</dbReference>
<name>A0A517NCF2_9BACT</name>
<dbReference type="Pfam" id="PF25973">
    <property type="entry name" value="BSH_CzcB"/>
    <property type="match status" value="1"/>
</dbReference>
<dbReference type="PANTHER" id="PTHR30469:SF15">
    <property type="entry name" value="HLYD FAMILY OF SECRETION PROTEINS"/>
    <property type="match status" value="1"/>
</dbReference>
<feature type="coiled-coil region" evidence="3">
    <location>
        <begin position="110"/>
        <end position="137"/>
    </location>
</feature>
<dbReference type="AlphaFoldDB" id="A0A517NCF2"/>
<dbReference type="Gene3D" id="6.10.140.1990">
    <property type="match status" value="1"/>
</dbReference>
<dbReference type="Gene3D" id="2.40.30.170">
    <property type="match status" value="1"/>
</dbReference>
<dbReference type="PANTHER" id="PTHR30469">
    <property type="entry name" value="MULTIDRUG RESISTANCE PROTEIN MDTA"/>
    <property type="match status" value="1"/>
</dbReference>
<dbReference type="EMBL" id="CP036525">
    <property type="protein sequence ID" value="QDT04800.1"/>
    <property type="molecule type" value="Genomic_DNA"/>
</dbReference>
<dbReference type="Pfam" id="PF25954">
    <property type="entry name" value="Beta-barrel_RND_2"/>
    <property type="match status" value="1"/>
</dbReference>
<keyword evidence="4" id="KW-0812">Transmembrane</keyword>
<dbReference type="KEGG" id="rlc:K227x_31970"/>
<dbReference type="GO" id="GO:0019898">
    <property type="term" value="C:extrinsic component of membrane"/>
    <property type="evidence" value="ECO:0007669"/>
    <property type="project" value="InterPro"/>
</dbReference>
<feature type="domain" description="CusB-like beta-barrel" evidence="5">
    <location>
        <begin position="229"/>
        <end position="281"/>
    </location>
</feature>
<dbReference type="InterPro" id="IPR058647">
    <property type="entry name" value="BSH_CzcB-like"/>
</dbReference>
<gene>
    <name evidence="7" type="primary">macA_2</name>
    <name evidence="7" type="ORF">K227x_31970</name>
</gene>
<evidence type="ECO:0000256" key="1">
    <source>
        <dbReference type="ARBA" id="ARBA00009477"/>
    </source>
</evidence>
<dbReference type="Proteomes" id="UP000318538">
    <property type="component" value="Chromosome"/>
</dbReference>
<dbReference type="SUPFAM" id="SSF111369">
    <property type="entry name" value="HlyD-like secretion proteins"/>
    <property type="match status" value="1"/>
</dbReference>
<dbReference type="GO" id="GO:0030313">
    <property type="term" value="C:cell envelope"/>
    <property type="evidence" value="ECO:0007669"/>
    <property type="project" value="UniProtKB-SubCell"/>
</dbReference>
<keyword evidence="4" id="KW-0472">Membrane</keyword>
<dbReference type="InterPro" id="IPR006143">
    <property type="entry name" value="RND_pump_MFP"/>
</dbReference>
<evidence type="ECO:0000313" key="7">
    <source>
        <dbReference type="EMBL" id="QDT04800.1"/>
    </source>
</evidence>
<dbReference type="NCBIfam" id="TIGR01730">
    <property type="entry name" value="RND_mfp"/>
    <property type="match status" value="1"/>
</dbReference>